<evidence type="ECO:0000313" key="2">
    <source>
        <dbReference type="Proteomes" id="UP001163603"/>
    </source>
</evidence>
<gene>
    <name evidence="1" type="ORF">Pint_33534</name>
</gene>
<accession>A0ACC0X5A5</accession>
<dbReference type="Proteomes" id="UP001163603">
    <property type="component" value="Chromosome 14"/>
</dbReference>
<proteinExistence type="predicted"/>
<organism evidence="1 2">
    <name type="scientific">Pistacia integerrima</name>
    <dbReference type="NCBI Taxonomy" id="434235"/>
    <lineage>
        <taxon>Eukaryota</taxon>
        <taxon>Viridiplantae</taxon>
        <taxon>Streptophyta</taxon>
        <taxon>Embryophyta</taxon>
        <taxon>Tracheophyta</taxon>
        <taxon>Spermatophyta</taxon>
        <taxon>Magnoliopsida</taxon>
        <taxon>eudicotyledons</taxon>
        <taxon>Gunneridae</taxon>
        <taxon>Pentapetalae</taxon>
        <taxon>rosids</taxon>
        <taxon>malvids</taxon>
        <taxon>Sapindales</taxon>
        <taxon>Anacardiaceae</taxon>
        <taxon>Pistacia</taxon>
    </lineage>
</organism>
<comment type="caution">
    <text evidence="1">The sequence shown here is derived from an EMBL/GenBank/DDBJ whole genome shotgun (WGS) entry which is preliminary data.</text>
</comment>
<name>A0ACC0X5A5_9ROSI</name>
<evidence type="ECO:0000313" key="1">
    <source>
        <dbReference type="EMBL" id="KAJ0010598.1"/>
    </source>
</evidence>
<sequence length="37" mass="4163">MSYSDSDSSSSYGGGEYKNFKQISRERAWVIAQVVET</sequence>
<protein>
    <submittedName>
        <fullName evidence="1">Uncharacterized protein</fullName>
    </submittedName>
</protein>
<keyword evidence="2" id="KW-1185">Reference proteome</keyword>
<reference evidence="2" key="1">
    <citation type="journal article" date="2023" name="G3 (Bethesda)">
        <title>Genome assembly and association tests identify interacting loci associated with vigor, precocity, and sex in interspecific pistachio rootstocks.</title>
        <authorList>
            <person name="Palmer W."/>
            <person name="Jacygrad E."/>
            <person name="Sagayaradj S."/>
            <person name="Cavanaugh K."/>
            <person name="Han R."/>
            <person name="Bertier L."/>
            <person name="Beede B."/>
            <person name="Kafkas S."/>
            <person name="Golino D."/>
            <person name="Preece J."/>
            <person name="Michelmore R."/>
        </authorList>
    </citation>
    <scope>NUCLEOTIDE SEQUENCE [LARGE SCALE GENOMIC DNA]</scope>
</reference>
<dbReference type="EMBL" id="CM047749">
    <property type="protein sequence ID" value="KAJ0010598.1"/>
    <property type="molecule type" value="Genomic_DNA"/>
</dbReference>